<feature type="coiled-coil region" evidence="1">
    <location>
        <begin position="289"/>
        <end position="319"/>
    </location>
</feature>
<organism evidence="3 4">
    <name type="scientific">Salinimicrobium catena</name>
    <dbReference type="NCBI Taxonomy" id="390640"/>
    <lineage>
        <taxon>Bacteria</taxon>
        <taxon>Pseudomonadati</taxon>
        <taxon>Bacteroidota</taxon>
        <taxon>Flavobacteriia</taxon>
        <taxon>Flavobacteriales</taxon>
        <taxon>Flavobacteriaceae</taxon>
        <taxon>Salinimicrobium</taxon>
    </lineage>
</organism>
<dbReference type="PANTHER" id="PTHR45947:SF3">
    <property type="entry name" value="SULFOQUINOVOSYL TRANSFERASE SQD2"/>
    <property type="match status" value="1"/>
</dbReference>
<evidence type="ECO:0000259" key="2">
    <source>
        <dbReference type="Pfam" id="PF00534"/>
    </source>
</evidence>
<dbReference type="PANTHER" id="PTHR45947">
    <property type="entry name" value="SULFOQUINOVOSYL TRANSFERASE SQD2"/>
    <property type="match status" value="1"/>
</dbReference>
<dbReference type="SUPFAM" id="SSF53756">
    <property type="entry name" value="UDP-Glycosyltransferase/glycogen phosphorylase"/>
    <property type="match status" value="1"/>
</dbReference>
<dbReference type="InterPro" id="IPR001296">
    <property type="entry name" value="Glyco_trans_1"/>
</dbReference>
<dbReference type="OrthoDB" id="139410at2"/>
<proteinExistence type="predicted"/>
<dbReference type="Pfam" id="PF00534">
    <property type="entry name" value="Glycos_transf_1"/>
    <property type="match status" value="1"/>
</dbReference>
<feature type="domain" description="Glycosyl transferase family 1" evidence="2">
    <location>
        <begin position="164"/>
        <end position="318"/>
    </location>
</feature>
<name>A0A1H5N9V7_9FLAO</name>
<dbReference type="InterPro" id="IPR050194">
    <property type="entry name" value="Glycosyltransferase_grp1"/>
</dbReference>
<keyword evidence="1" id="KW-0175">Coiled coil</keyword>
<evidence type="ECO:0000313" key="3">
    <source>
        <dbReference type="EMBL" id="SEE98333.1"/>
    </source>
</evidence>
<dbReference type="RefSeq" id="WP_093113296.1">
    <property type="nucleotide sequence ID" value="NZ_FNGG01000004.1"/>
</dbReference>
<dbReference type="AlphaFoldDB" id="A0A1H5N9V7"/>
<dbReference type="Gene3D" id="3.40.50.2000">
    <property type="entry name" value="Glycogen Phosphorylase B"/>
    <property type="match status" value="2"/>
</dbReference>
<dbReference type="Proteomes" id="UP000199448">
    <property type="component" value="Unassembled WGS sequence"/>
</dbReference>
<gene>
    <name evidence="3" type="ORF">SAMN04488034_1041</name>
</gene>
<dbReference type="EMBL" id="FNUG01000004">
    <property type="protein sequence ID" value="SEE98333.1"/>
    <property type="molecule type" value="Genomic_DNA"/>
</dbReference>
<keyword evidence="3" id="KW-0808">Transferase</keyword>
<dbReference type="GO" id="GO:0016757">
    <property type="term" value="F:glycosyltransferase activity"/>
    <property type="evidence" value="ECO:0007669"/>
    <property type="project" value="InterPro"/>
</dbReference>
<evidence type="ECO:0000256" key="1">
    <source>
        <dbReference type="SAM" id="Coils"/>
    </source>
</evidence>
<protein>
    <submittedName>
        <fullName evidence="3">Glycosyltransferase involved in cell wall bisynthesis</fullName>
    </submittedName>
</protein>
<evidence type="ECO:0000313" key="4">
    <source>
        <dbReference type="Proteomes" id="UP000199448"/>
    </source>
</evidence>
<accession>A0A1H5N9V7</accession>
<dbReference type="STRING" id="390640.SAMN04488034_1041"/>
<sequence>MKKRILYIGNNLTNPTFTATYISFFSEVLKQEGYDVKTASAKDNKILRLTDMLKLIWRNRKTTDLVLIDTYGAQNFYYAYSTGKLCQKLNLPYIPILHGGNLPHRLRNSKDLSRELFGKALVNIAPSQFLFRAFKEAGIENVKIVPNSIILEDYPYKKRTEFAPKLLWVRRFQERYNPMLTVKVYEKLLKKYPDAELCMVGPEKDGSLRKCMVYAKEKELPISFPGKMKKKEWAALSVNYDFFINSTDVDNTPISVIEAMALGLPVISTDVGGMPYLIDHMKDGYLVPQQNADDMLLALEELLEDQEKAAEIAQAAREKVESFDWKIVREEWRKVLDSQL</sequence>
<reference evidence="3 4" key="1">
    <citation type="submission" date="2016-10" db="EMBL/GenBank/DDBJ databases">
        <authorList>
            <person name="de Groot N.N."/>
        </authorList>
    </citation>
    <scope>NUCLEOTIDE SEQUENCE [LARGE SCALE GENOMIC DNA]</scope>
    <source>
        <strain evidence="3 4">DSM 23553</strain>
    </source>
</reference>
<keyword evidence="4" id="KW-1185">Reference proteome</keyword>
<dbReference type="CDD" id="cd03801">
    <property type="entry name" value="GT4_PimA-like"/>
    <property type="match status" value="1"/>
</dbReference>